<evidence type="ECO:0000313" key="2">
    <source>
        <dbReference type="EMBL" id="MPM14585.1"/>
    </source>
</evidence>
<evidence type="ECO:0000256" key="1">
    <source>
        <dbReference type="SAM" id="Coils"/>
    </source>
</evidence>
<comment type="caution">
    <text evidence="2">The sequence shown here is derived from an EMBL/GenBank/DDBJ whole genome shotgun (WGS) entry which is preliminary data.</text>
</comment>
<protein>
    <submittedName>
        <fullName evidence="2">Uncharacterized protein</fullName>
    </submittedName>
</protein>
<feature type="coiled-coil region" evidence="1">
    <location>
        <begin position="47"/>
        <end position="126"/>
    </location>
</feature>
<dbReference type="AlphaFoldDB" id="A0A644XEF9"/>
<feature type="coiled-coil region" evidence="1">
    <location>
        <begin position="198"/>
        <end position="281"/>
    </location>
</feature>
<dbReference type="EMBL" id="VSSQ01002304">
    <property type="protein sequence ID" value="MPM14585.1"/>
    <property type="molecule type" value="Genomic_DNA"/>
</dbReference>
<organism evidence="2">
    <name type="scientific">bioreactor metagenome</name>
    <dbReference type="NCBI Taxonomy" id="1076179"/>
    <lineage>
        <taxon>unclassified sequences</taxon>
        <taxon>metagenomes</taxon>
        <taxon>ecological metagenomes</taxon>
    </lineage>
</organism>
<keyword evidence="1" id="KW-0175">Coiled coil</keyword>
<reference evidence="2" key="1">
    <citation type="submission" date="2019-08" db="EMBL/GenBank/DDBJ databases">
        <authorList>
            <person name="Kucharzyk K."/>
            <person name="Murdoch R.W."/>
            <person name="Higgins S."/>
            <person name="Loffler F."/>
        </authorList>
    </citation>
    <scope>NUCLEOTIDE SEQUENCE</scope>
</reference>
<proteinExistence type="predicted"/>
<dbReference type="PROSITE" id="PS51257">
    <property type="entry name" value="PROKAR_LIPOPROTEIN"/>
    <property type="match status" value="1"/>
</dbReference>
<accession>A0A644XEF9</accession>
<sequence>MNTRRFLLLVLLAVTILFSGCQSYTAKEAKPRLALPTEPETTLVTKYSVLEAEKQELLAKQEAEELQLHQQMEQEEAQRKQALAWEQLSQAEADARNAIALLTEEKQTLQDQLDQLQSQLTQTNTSLSSQELTAEGLTNELMSIESRYAELLLSFDQLSYHASELETLLSEQQLINDHLQQLLTQVQTDHQAEMTALLASHEQEVADLLATIRSLQTDNTLLKAQLEEKTLTLEEKTRLEQQRAEQVRKAEQEEMKRQQQIALEQQRLAQLEEEQRQLQLALHQQIPPLSELTYPRLYTTQAPTMHLENNGQLDVMLLTLDDRMWDSKTVAKEVHTSISDLNYPVMLATGHMQNVIDLVREMGLHAVLVRGGAIISRLPIIKSDEYGASVQFSEKKTVRFSVANLPEYQVLEAFQAKADWQTLQKKITPNRVAALKAITAKAPVTEPTILGASLYEPSHQDWNTFSPVAYRQIDYLWPLSAHLEDEQFYDVYRATHFSSATDAGNTLLKGELKERVDYLFSRKLLPLSSSMLTIGGESVPDGQGISRYGLVASFLVP</sequence>
<name>A0A644XEF9_9ZZZZ</name>
<gene>
    <name evidence="2" type="ORF">SDC9_60949</name>
</gene>